<dbReference type="InterPro" id="IPR001421">
    <property type="entry name" value="ATP8_metazoa"/>
</dbReference>
<dbReference type="CTD" id="4509"/>
<evidence type="ECO:0000256" key="9">
    <source>
        <dbReference type="ARBA" id="ARBA00023128"/>
    </source>
</evidence>
<evidence type="ECO:0000256" key="10">
    <source>
        <dbReference type="ARBA" id="ARBA00023136"/>
    </source>
</evidence>
<keyword evidence="6 12" id="KW-0375">Hydrogen ion transport</keyword>
<dbReference type="InterPro" id="IPR050635">
    <property type="entry name" value="ATPase_protein_8"/>
</dbReference>
<proteinExistence type="inferred from homology"/>
<evidence type="ECO:0000256" key="6">
    <source>
        <dbReference type="ARBA" id="ARBA00022781"/>
    </source>
</evidence>
<evidence type="ECO:0000256" key="2">
    <source>
        <dbReference type="ARBA" id="ARBA00008892"/>
    </source>
</evidence>
<evidence type="ECO:0000256" key="7">
    <source>
        <dbReference type="ARBA" id="ARBA00022989"/>
    </source>
</evidence>
<accession>A0A342KBX6</accession>
<dbReference type="RefSeq" id="YP_009255832.1">
    <property type="nucleotide sequence ID" value="NC_030273.1"/>
</dbReference>
<comment type="subcellular location">
    <subcellularLocation>
        <location evidence="1 12">Mitochondrion membrane</location>
        <topology evidence="1 12">Single-pass membrane protein</topology>
    </subcellularLocation>
</comment>
<dbReference type="GO" id="GO:0015986">
    <property type="term" value="P:proton motive force-driven ATP synthesis"/>
    <property type="evidence" value="ECO:0007669"/>
    <property type="project" value="InterPro"/>
</dbReference>
<reference evidence="14" key="1">
    <citation type="journal article" date="2016" name="Mitochondrial DNA Part B Resour">
        <title>Complete mitochondrial genome of the endemic legless lizard Anguis cephallonica Werner, 1894 and its comparison with mitogenome of Anguis fragilis Linnaeus, 1758.</title>
        <authorList>
            <person name="Strzala T."/>
            <person name="Grochowalska R."/>
            <person name="Najbar B."/>
            <person name="Mikulicek P."/>
            <person name="Jandzik D."/>
            <person name="Lymberakis P."/>
            <person name="Jablonski D."/>
        </authorList>
    </citation>
    <scope>NUCLEOTIDE SEQUENCE</scope>
</reference>
<evidence type="ECO:0000313" key="14">
    <source>
        <dbReference type="EMBL" id="ANE20395.1"/>
    </source>
</evidence>
<gene>
    <name evidence="14" type="primary">ATP8</name>
</gene>
<evidence type="ECO:0000256" key="8">
    <source>
        <dbReference type="ARBA" id="ARBA00023065"/>
    </source>
</evidence>
<keyword evidence="9 12" id="KW-0496">Mitochondrion</keyword>
<evidence type="ECO:0000256" key="5">
    <source>
        <dbReference type="ARBA" id="ARBA00022692"/>
    </source>
</evidence>
<dbReference type="Pfam" id="PF00895">
    <property type="entry name" value="ATP-synt_8"/>
    <property type="match status" value="1"/>
</dbReference>
<keyword evidence="5 12" id="KW-0812">Transmembrane</keyword>
<evidence type="ECO:0000256" key="12">
    <source>
        <dbReference type="RuleBase" id="RU003661"/>
    </source>
</evidence>
<keyword evidence="8 12" id="KW-0406">Ion transport</keyword>
<dbReference type="PANTHER" id="PTHR39937:SF1">
    <property type="entry name" value="ATP SYNTHASE PROTEIN 8"/>
    <property type="match status" value="1"/>
</dbReference>
<protein>
    <recommendedName>
        <fullName evidence="12">ATP synthase complex subunit 8</fullName>
    </recommendedName>
</protein>
<evidence type="ECO:0000256" key="3">
    <source>
        <dbReference type="ARBA" id="ARBA00022448"/>
    </source>
</evidence>
<keyword evidence="4 12" id="KW-0138">CF(0)</keyword>
<organism evidence="14">
    <name type="scientific">Anguis cephallonica</name>
    <dbReference type="NCBI Taxonomy" id="672770"/>
    <lineage>
        <taxon>Eukaryota</taxon>
        <taxon>Metazoa</taxon>
        <taxon>Chordata</taxon>
        <taxon>Craniata</taxon>
        <taxon>Vertebrata</taxon>
        <taxon>Euteleostomi</taxon>
        <taxon>Lepidosauria</taxon>
        <taxon>Squamata</taxon>
        <taxon>Bifurcata</taxon>
        <taxon>Unidentata</taxon>
        <taxon>Episquamata</taxon>
        <taxon>Toxicofera</taxon>
        <taxon>Anguimorpha</taxon>
        <taxon>Neoanguimorpha</taxon>
        <taxon>Anguioidea</taxon>
        <taxon>Anguidae</taxon>
        <taxon>Anguis</taxon>
    </lineage>
</organism>
<geneLocation type="mitochondrion" evidence="14"/>
<evidence type="ECO:0000256" key="11">
    <source>
        <dbReference type="ARBA" id="ARBA00023310"/>
    </source>
</evidence>
<dbReference type="EMBL" id="KU052866">
    <property type="protein sequence ID" value="ANE20395.1"/>
    <property type="molecule type" value="Genomic_DNA"/>
</dbReference>
<keyword evidence="11" id="KW-0066">ATP synthesis</keyword>
<evidence type="ECO:0000256" key="13">
    <source>
        <dbReference type="SAM" id="Phobius"/>
    </source>
</evidence>
<keyword evidence="3 12" id="KW-0813">Transport</keyword>
<dbReference type="GO" id="GO:0031966">
    <property type="term" value="C:mitochondrial membrane"/>
    <property type="evidence" value="ECO:0007669"/>
    <property type="project" value="UniProtKB-SubCell"/>
</dbReference>
<evidence type="ECO:0000256" key="1">
    <source>
        <dbReference type="ARBA" id="ARBA00004304"/>
    </source>
</evidence>
<dbReference type="PANTHER" id="PTHR39937">
    <property type="entry name" value="ATP SYNTHASE PROTEIN 8"/>
    <property type="match status" value="1"/>
</dbReference>
<sequence length="55" mass="6638">MPQLNPNPWLLVLILSWVTLTTMFLTKTQNARFHNPPTQYQTNKQETNTWLWPWP</sequence>
<feature type="transmembrane region" description="Helical" evidence="13">
    <location>
        <begin position="6"/>
        <end position="25"/>
    </location>
</feature>
<dbReference type="AlphaFoldDB" id="A0A342KBX6"/>
<dbReference type="GO" id="GO:0045259">
    <property type="term" value="C:proton-transporting ATP synthase complex"/>
    <property type="evidence" value="ECO:0007669"/>
    <property type="project" value="UniProtKB-KW"/>
</dbReference>
<keyword evidence="10 13" id="KW-0472">Membrane</keyword>
<evidence type="ECO:0000256" key="4">
    <source>
        <dbReference type="ARBA" id="ARBA00022547"/>
    </source>
</evidence>
<comment type="similarity">
    <text evidence="2 12">Belongs to the ATPase protein 8 family.</text>
</comment>
<keyword evidence="7 13" id="KW-1133">Transmembrane helix</keyword>
<name>A0A342KBX6_9SAUR</name>
<dbReference type="GeneID" id="27923329"/>
<dbReference type="GO" id="GO:0015078">
    <property type="term" value="F:proton transmembrane transporter activity"/>
    <property type="evidence" value="ECO:0007669"/>
    <property type="project" value="InterPro"/>
</dbReference>